<dbReference type="EMBL" id="QQRQ01000040">
    <property type="protein sequence ID" value="RFT05630.1"/>
    <property type="molecule type" value="Genomic_DNA"/>
</dbReference>
<keyword evidence="1" id="KW-0472">Membrane</keyword>
<accession>A0A3E2B0Q0</accession>
<comment type="caution">
    <text evidence="2">The sequence shown here is derived from an EMBL/GenBank/DDBJ whole genome shotgun (WGS) entry which is preliminary data.</text>
</comment>
<feature type="transmembrane region" description="Helical" evidence="1">
    <location>
        <begin position="12"/>
        <end position="38"/>
    </location>
</feature>
<dbReference type="GeneID" id="97996383"/>
<dbReference type="OrthoDB" id="1654690at2"/>
<sequence>MKGRRRYLYGSLGLLSLLGFVGVLTQERVFLLFFAFAVDFGHWFRKNDEMVEDYMNRSAALAFYVGMAATGILGTGAVFLQGMDGHRALLTGLAGGFAVAVIVHALAELYYTVRESWGLVHDPE</sequence>
<organism evidence="2 3">
    <name type="scientific">Evtepia gabavorous</name>
    <dbReference type="NCBI Taxonomy" id="2211183"/>
    <lineage>
        <taxon>Bacteria</taxon>
        <taxon>Bacillati</taxon>
        <taxon>Bacillota</taxon>
        <taxon>Clostridia</taxon>
        <taxon>Eubacteriales</taxon>
        <taxon>Evtepia</taxon>
    </lineage>
</organism>
<dbReference type="AlphaFoldDB" id="A0A3E2B0Q0"/>
<evidence type="ECO:0000313" key="2">
    <source>
        <dbReference type="EMBL" id="RFT05630.1"/>
    </source>
</evidence>
<evidence type="ECO:0000256" key="1">
    <source>
        <dbReference type="SAM" id="Phobius"/>
    </source>
</evidence>
<feature type="transmembrane region" description="Helical" evidence="1">
    <location>
        <begin position="87"/>
        <end position="107"/>
    </location>
</feature>
<name>A0A3E2B0Q0_9FIRM</name>
<gene>
    <name evidence="2" type="ORF">DV520_11635</name>
</gene>
<proteinExistence type="predicted"/>
<reference evidence="2 3" key="1">
    <citation type="submission" date="2018-07" db="EMBL/GenBank/DDBJ databases">
        <title>GABA Modulating Bacteria of the Human Gut Microbiota.</title>
        <authorList>
            <person name="Strandwitz P."/>
            <person name="Kim K.H."/>
            <person name="Terekhova D."/>
            <person name="Liu J.K."/>
            <person name="Sharma A."/>
            <person name="Levering J."/>
            <person name="Mcdonald D."/>
            <person name="Dietrich D."/>
            <person name="Ramadhar T.R."/>
            <person name="Lekbua A."/>
            <person name="Mroue N."/>
            <person name="Liston C."/>
            <person name="Stewart E.J."/>
            <person name="Dubin M.J."/>
            <person name="Zengler K."/>
            <person name="Knight R."/>
            <person name="Gilbert J.A."/>
            <person name="Clardy J."/>
            <person name="Lewis K."/>
        </authorList>
    </citation>
    <scope>NUCLEOTIDE SEQUENCE [LARGE SCALE GENOMIC DNA]</scope>
    <source>
        <strain evidence="2 3">KLE1738</strain>
    </source>
</reference>
<dbReference type="RefSeq" id="WP_117142975.1">
    <property type="nucleotide sequence ID" value="NZ_CAKXKJ010000001.1"/>
</dbReference>
<keyword evidence="3" id="KW-1185">Reference proteome</keyword>
<keyword evidence="1" id="KW-1133">Transmembrane helix</keyword>
<keyword evidence="1" id="KW-0812">Transmembrane</keyword>
<evidence type="ECO:0000313" key="3">
    <source>
        <dbReference type="Proteomes" id="UP000260649"/>
    </source>
</evidence>
<protein>
    <submittedName>
        <fullName evidence="2">DUF3796 domain-containing protein</fullName>
    </submittedName>
</protein>
<feature type="transmembrane region" description="Helical" evidence="1">
    <location>
        <begin position="58"/>
        <end position="80"/>
    </location>
</feature>
<dbReference type="Proteomes" id="UP000260649">
    <property type="component" value="Unassembled WGS sequence"/>
</dbReference>